<dbReference type="InterPro" id="IPR041373">
    <property type="entry name" value="RT_RNaseH"/>
</dbReference>
<reference evidence="8" key="1">
    <citation type="submission" date="2023-07" db="EMBL/GenBank/DDBJ databases">
        <title>Chromosome-level genome assembly of Artemia franciscana.</title>
        <authorList>
            <person name="Jo E."/>
        </authorList>
    </citation>
    <scope>NUCLEOTIDE SEQUENCE</scope>
    <source>
        <tissue evidence="8">Whole body</tissue>
    </source>
</reference>
<dbReference type="Pfam" id="PF17917">
    <property type="entry name" value="RT_RNaseH"/>
    <property type="match status" value="1"/>
</dbReference>
<keyword evidence="9" id="KW-1185">Reference proteome</keyword>
<evidence type="ECO:0000313" key="8">
    <source>
        <dbReference type="EMBL" id="KAK2713852.1"/>
    </source>
</evidence>
<keyword evidence="5" id="KW-0378">Hydrolase</keyword>
<keyword evidence="3" id="KW-0540">Nuclease</keyword>
<dbReference type="AlphaFoldDB" id="A0AA88HZX2"/>
<dbReference type="CDD" id="cd09274">
    <property type="entry name" value="RNase_HI_RT_Ty3"/>
    <property type="match status" value="1"/>
</dbReference>
<organism evidence="8 9">
    <name type="scientific">Artemia franciscana</name>
    <name type="common">Brine shrimp</name>
    <name type="synonym">Artemia sanfranciscana</name>
    <dbReference type="NCBI Taxonomy" id="6661"/>
    <lineage>
        <taxon>Eukaryota</taxon>
        <taxon>Metazoa</taxon>
        <taxon>Ecdysozoa</taxon>
        <taxon>Arthropoda</taxon>
        <taxon>Crustacea</taxon>
        <taxon>Branchiopoda</taxon>
        <taxon>Anostraca</taxon>
        <taxon>Artemiidae</taxon>
        <taxon>Artemia</taxon>
    </lineage>
</organism>
<gene>
    <name evidence="8" type="ORF">QYM36_009665</name>
</gene>
<evidence type="ECO:0000313" key="9">
    <source>
        <dbReference type="Proteomes" id="UP001187531"/>
    </source>
</evidence>
<name>A0AA88HZX2_ARTSF</name>
<evidence type="ECO:0000256" key="5">
    <source>
        <dbReference type="ARBA" id="ARBA00022801"/>
    </source>
</evidence>
<evidence type="ECO:0000259" key="7">
    <source>
        <dbReference type="Pfam" id="PF17917"/>
    </source>
</evidence>
<evidence type="ECO:0000256" key="2">
    <source>
        <dbReference type="ARBA" id="ARBA00022695"/>
    </source>
</evidence>
<dbReference type="PANTHER" id="PTHR37984:SF8">
    <property type="entry name" value="CCHC-TYPE DOMAIN-CONTAINING PROTEIN"/>
    <property type="match status" value="1"/>
</dbReference>
<evidence type="ECO:0000256" key="1">
    <source>
        <dbReference type="ARBA" id="ARBA00022679"/>
    </source>
</evidence>
<evidence type="ECO:0000256" key="3">
    <source>
        <dbReference type="ARBA" id="ARBA00022722"/>
    </source>
</evidence>
<keyword evidence="1" id="KW-0808">Transferase</keyword>
<keyword evidence="2" id="KW-0548">Nucleotidyltransferase</keyword>
<dbReference type="EMBL" id="JAVRJZ010000014">
    <property type="protein sequence ID" value="KAK2713852.1"/>
    <property type="molecule type" value="Genomic_DNA"/>
</dbReference>
<dbReference type="GO" id="GO:0016787">
    <property type="term" value="F:hydrolase activity"/>
    <property type="evidence" value="ECO:0007669"/>
    <property type="project" value="UniProtKB-KW"/>
</dbReference>
<sequence length="248" mass="28159">MINYLAKYIPSLSTENKKLRDLTKADPFIWEEEHTQILEDLKSSIVSNTPFFNHKSNNVELIVDASSHGLGAHLASEGKVTAYTSRLLIKTEQKYSQLEKELYTIVFGYKHFHHYLYGRHVKVTTDHRPLEMVVANPIHKAPPQVQRLMHQLQPSNLSLKFRLGSEISVADALSRLHLGNADPMLEESLDVYEHQVLDINISLAGEKTNTDTEELKATISALFHNFERKPKGEIACANDLYVARSDVP</sequence>
<dbReference type="GO" id="GO:0003964">
    <property type="term" value="F:RNA-directed DNA polymerase activity"/>
    <property type="evidence" value="ECO:0007669"/>
    <property type="project" value="UniProtKB-KW"/>
</dbReference>
<proteinExistence type="predicted"/>
<keyword evidence="4" id="KW-0255">Endonuclease</keyword>
<dbReference type="Gene3D" id="3.30.70.270">
    <property type="match status" value="1"/>
</dbReference>
<dbReference type="Proteomes" id="UP001187531">
    <property type="component" value="Unassembled WGS sequence"/>
</dbReference>
<comment type="caution">
    <text evidence="8">The sequence shown here is derived from an EMBL/GenBank/DDBJ whole genome shotgun (WGS) entry which is preliminary data.</text>
</comment>
<accession>A0AA88HZX2</accession>
<dbReference type="InterPro" id="IPR043128">
    <property type="entry name" value="Rev_trsase/Diguanyl_cyclase"/>
</dbReference>
<dbReference type="SUPFAM" id="SSF56672">
    <property type="entry name" value="DNA/RNA polymerases"/>
    <property type="match status" value="1"/>
</dbReference>
<dbReference type="GO" id="GO:0004519">
    <property type="term" value="F:endonuclease activity"/>
    <property type="evidence" value="ECO:0007669"/>
    <property type="project" value="UniProtKB-KW"/>
</dbReference>
<feature type="domain" description="Reverse transcriptase RNase H-like" evidence="7">
    <location>
        <begin position="57"/>
        <end position="153"/>
    </location>
</feature>
<keyword evidence="6" id="KW-0695">RNA-directed DNA polymerase</keyword>
<evidence type="ECO:0000256" key="6">
    <source>
        <dbReference type="ARBA" id="ARBA00022918"/>
    </source>
</evidence>
<dbReference type="InterPro" id="IPR043502">
    <property type="entry name" value="DNA/RNA_pol_sf"/>
</dbReference>
<dbReference type="InterPro" id="IPR050951">
    <property type="entry name" value="Retrovirus_Pol_polyprotein"/>
</dbReference>
<protein>
    <recommendedName>
        <fullName evidence="7">Reverse transcriptase RNase H-like domain-containing protein</fullName>
    </recommendedName>
</protein>
<dbReference type="PANTHER" id="PTHR37984">
    <property type="entry name" value="PROTEIN CBG26694"/>
    <property type="match status" value="1"/>
</dbReference>
<evidence type="ECO:0000256" key="4">
    <source>
        <dbReference type="ARBA" id="ARBA00022759"/>
    </source>
</evidence>